<reference evidence="4 5" key="1">
    <citation type="journal article" date="2011" name="Proc. Natl. Acad. Sci. U.S.A.">
        <title>Niche of harmful alga Aureococcus anophagefferens revealed through ecogenomics.</title>
        <authorList>
            <person name="Gobler C.J."/>
            <person name="Berry D.L."/>
            <person name="Dyhrman S.T."/>
            <person name="Wilhelm S.W."/>
            <person name="Salamov A."/>
            <person name="Lobanov A.V."/>
            <person name="Zhang Y."/>
            <person name="Collier J.L."/>
            <person name="Wurch L.L."/>
            <person name="Kustka A.B."/>
            <person name="Dill B.D."/>
            <person name="Shah M."/>
            <person name="VerBerkmoes N.C."/>
            <person name="Kuo A."/>
            <person name="Terry A."/>
            <person name="Pangilinan J."/>
            <person name="Lindquist E.A."/>
            <person name="Lucas S."/>
            <person name="Paulsen I.T."/>
            <person name="Hattenrath-Lehmann T.K."/>
            <person name="Talmage S.C."/>
            <person name="Walker E.A."/>
            <person name="Koch F."/>
            <person name="Burson A.M."/>
            <person name="Marcoval M.A."/>
            <person name="Tang Y.Z."/>
            <person name="Lecleir G.R."/>
            <person name="Coyne K.J."/>
            <person name="Berg G.M."/>
            <person name="Bertrand E.M."/>
            <person name="Saito M.A."/>
            <person name="Gladyshev V.N."/>
            <person name="Grigoriev I.V."/>
        </authorList>
    </citation>
    <scope>NUCLEOTIDE SEQUENCE [LARGE SCALE GENOMIC DNA]</scope>
    <source>
        <strain evidence="5">CCMP 1984</strain>
    </source>
</reference>
<dbReference type="AlphaFoldDB" id="F0Y7Y8"/>
<evidence type="ECO:0000256" key="3">
    <source>
        <dbReference type="SAM" id="Phobius"/>
    </source>
</evidence>
<dbReference type="RefSeq" id="XP_009036524.1">
    <property type="nucleotide sequence ID" value="XM_009038276.1"/>
</dbReference>
<keyword evidence="3" id="KW-0472">Membrane</keyword>
<feature type="transmembrane region" description="Helical" evidence="3">
    <location>
        <begin position="345"/>
        <end position="365"/>
    </location>
</feature>
<evidence type="ECO:0008006" key="6">
    <source>
        <dbReference type="Google" id="ProtNLM"/>
    </source>
</evidence>
<evidence type="ECO:0000256" key="1">
    <source>
        <dbReference type="ARBA" id="ARBA00023002"/>
    </source>
</evidence>
<keyword evidence="5" id="KW-1185">Reference proteome</keyword>
<dbReference type="SUPFAM" id="SSF51730">
    <property type="entry name" value="FAD-linked oxidoreductase"/>
    <property type="match status" value="1"/>
</dbReference>
<dbReference type="InterPro" id="IPR029041">
    <property type="entry name" value="FAD-linked_oxidoreductase-like"/>
</dbReference>
<keyword evidence="3" id="KW-1133">Transmembrane helix</keyword>
<feature type="region of interest" description="Disordered" evidence="2">
    <location>
        <begin position="1"/>
        <end position="24"/>
    </location>
</feature>
<keyword evidence="3" id="KW-0812">Transmembrane</keyword>
<accession>F0Y7Y8</accession>
<dbReference type="GeneID" id="20227676"/>
<dbReference type="OrthoDB" id="40323at2759"/>
<dbReference type="KEGG" id="aaf:AURANDRAFT_69790"/>
<dbReference type="Gene3D" id="3.20.20.220">
    <property type="match status" value="1"/>
</dbReference>
<dbReference type="EMBL" id="GL833127">
    <property type="protein sequence ID" value="EGB08514.1"/>
    <property type="molecule type" value="Genomic_DNA"/>
</dbReference>
<evidence type="ECO:0000256" key="2">
    <source>
        <dbReference type="SAM" id="MobiDB-lite"/>
    </source>
</evidence>
<sequence>MESVVASLTDPERPTFLHGMTPPLDSTSVGDAQVIADKFIARSRNLASDGFIVYDIQDEPSRSGASRPFPFRQLMDSSTYAALVSRSSGKPCVVYKCCDDENFEQWLETAADQHGHDAINVVGRPSADAPPKGPSMREAMALVNASKAAFGCVCIPERHTDDYAKSRGKAAPGEHENMLRKHKAGAQWFISQAVYDAGPTIRLLRDYGAACRARGLAPRKVVLTFAPCGRAKTMVFLKWLGVRVPEDAEKRILDAESPVDESVTLLCELFSEILDKTRGCGVPLGVSVESVSIFKKEIEAVHDLFRKTQAIALDHRGKAWKVTWSEASAAPAAPAPAAAPAASPAVALAAAALAVSVACLLIVVAKLP</sequence>
<gene>
    <name evidence="4" type="ORF">AURANDRAFT_69790</name>
</gene>
<dbReference type="InParanoid" id="F0Y7Y8"/>
<name>F0Y7Y8_AURAN</name>
<evidence type="ECO:0000313" key="5">
    <source>
        <dbReference type="Proteomes" id="UP000002729"/>
    </source>
</evidence>
<dbReference type="GO" id="GO:0016491">
    <property type="term" value="F:oxidoreductase activity"/>
    <property type="evidence" value="ECO:0007669"/>
    <property type="project" value="UniProtKB-KW"/>
</dbReference>
<dbReference type="eggNOG" id="ENOG502R6FS">
    <property type="taxonomic scope" value="Eukaryota"/>
</dbReference>
<keyword evidence="1" id="KW-0560">Oxidoreductase</keyword>
<protein>
    <recommendedName>
        <fullName evidence="6">Methylenetetrahydrofolate reductase (NAD(P)H)</fullName>
    </recommendedName>
</protein>
<dbReference type="OMA" id="ILTFTPC"/>
<dbReference type="Proteomes" id="UP000002729">
    <property type="component" value="Unassembled WGS sequence"/>
</dbReference>
<organism evidence="5">
    <name type="scientific">Aureococcus anophagefferens</name>
    <name type="common">Harmful bloom alga</name>
    <dbReference type="NCBI Taxonomy" id="44056"/>
    <lineage>
        <taxon>Eukaryota</taxon>
        <taxon>Sar</taxon>
        <taxon>Stramenopiles</taxon>
        <taxon>Ochrophyta</taxon>
        <taxon>Pelagophyceae</taxon>
        <taxon>Pelagomonadales</taxon>
        <taxon>Pelagomonadaceae</taxon>
        <taxon>Aureococcus</taxon>
    </lineage>
</organism>
<evidence type="ECO:0000313" key="4">
    <source>
        <dbReference type="EMBL" id="EGB08514.1"/>
    </source>
</evidence>
<proteinExistence type="predicted"/>